<feature type="compositionally biased region" description="Low complexity" evidence="1">
    <location>
        <begin position="9"/>
        <end position="29"/>
    </location>
</feature>
<reference evidence="2 3" key="1">
    <citation type="submission" date="2023-03" db="EMBL/GenBank/DDBJ databases">
        <title>Bacillus Genome Sequencing.</title>
        <authorList>
            <person name="Dunlap C."/>
        </authorList>
    </citation>
    <scope>NUCLEOTIDE SEQUENCE [LARGE SCALE GENOMIC DNA]</scope>
    <source>
        <strain evidence="2 3">NRS-1717</strain>
    </source>
</reference>
<feature type="compositionally biased region" description="Gly residues" evidence="1">
    <location>
        <begin position="37"/>
        <end position="57"/>
    </location>
</feature>
<gene>
    <name evidence="2" type="ORF">P9271_20830</name>
</gene>
<dbReference type="Proteomes" id="UP001342826">
    <property type="component" value="Unassembled WGS sequence"/>
</dbReference>
<dbReference type="RefSeq" id="WP_328015859.1">
    <property type="nucleotide sequence ID" value="NZ_JARTFS010000018.1"/>
</dbReference>
<name>A0ABU6P326_9BACI</name>
<proteinExistence type="predicted"/>
<evidence type="ECO:0000313" key="3">
    <source>
        <dbReference type="Proteomes" id="UP001342826"/>
    </source>
</evidence>
<organism evidence="2 3">
    <name type="scientific">Metabacillus fastidiosus</name>
    <dbReference type="NCBI Taxonomy" id="1458"/>
    <lineage>
        <taxon>Bacteria</taxon>
        <taxon>Bacillati</taxon>
        <taxon>Bacillota</taxon>
        <taxon>Bacilli</taxon>
        <taxon>Bacillales</taxon>
        <taxon>Bacillaceae</taxon>
        <taxon>Metabacillus</taxon>
    </lineage>
</organism>
<accession>A0ABU6P326</accession>
<comment type="caution">
    <text evidence="2">The sequence shown here is derived from an EMBL/GenBank/DDBJ whole genome shotgun (WGS) entry which is preliminary data.</text>
</comment>
<feature type="region of interest" description="Disordered" evidence="1">
    <location>
        <begin position="1"/>
        <end position="72"/>
    </location>
</feature>
<keyword evidence="3" id="KW-1185">Reference proteome</keyword>
<dbReference type="EMBL" id="JARTFS010000018">
    <property type="protein sequence ID" value="MED4403759.1"/>
    <property type="molecule type" value="Genomic_DNA"/>
</dbReference>
<evidence type="ECO:0000313" key="2">
    <source>
        <dbReference type="EMBL" id="MED4403759.1"/>
    </source>
</evidence>
<protein>
    <submittedName>
        <fullName evidence="2">Transporter</fullName>
    </submittedName>
</protein>
<sequence>MYSYDRQMPGFPSFGGQSQFPGSGQMQPPFGSPPFGGPQGGFGQGGIPQGGFGQGGPPQGPPPSTIPPETQVSAFAVDPGGIRRCLYRFTFIRLNNGRGFWFYPTFVGRTSVAGYRWRPRQFRWDYFGIDLNRIRSFSCS</sequence>
<evidence type="ECO:0000256" key="1">
    <source>
        <dbReference type="SAM" id="MobiDB-lite"/>
    </source>
</evidence>